<proteinExistence type="predicted"/>
<feature type="non-terminal residue" evidence="2">
    <location>
        <position position="1"/>
    </location>
</feature>
<sequence>GDYVHEFASEYSKDKDEKKAYDRVIKVLGEPAENMKKQIQTGCVGFINWLKKTGANIISSEKIIYSRELGFTGRYDAIIEIDGKRYLSDYKTSKGVYPEHYYQVSAYLGAWEEESGKKLDGALIVAIVKEDVEDKSGTVIKKGGDVITEIRSREDCVEDYQKAFKGFVGVKERQKVNVKWGK</sequence>
<evidence type="ECO:0000259" key="1">
    <source>
        <dbReference type="Pfam" id="PF12705"/>
    </source>
</evidence>
<accession>A0A0F9MMW5</accession>
<dbReference type="Gene3D" id="3.90.320.10">
    <property type="match status" value="1"/>
</dbReference>
<dbReference type="AlphaFoldDB" id="A0A0F9MMW5"/>
<evidence type="ECO:0000313" key="2">
    <source>
        <dbReference type="EMBL" id="KKN06974.1"/>
    </source>
</evidence>
<gene>
    <name evidence="2" type="ORF">LCGC14_1071640</name>
</gene>
<feature type="domain" description="PD-(D/E)XK endonuclease-like" evidence="1">
    <location>
        <begin position="23"/>
        <end position="132"/>
    </location>
</feature>
<name>A0A0F9MMW5_9ZZZZ</name>
<dbReference type="Pfam" id="PF12705">
    <property type="entry name" value="PDDEXK_1"/>
    <property type="match status" value="1"/>
</dbReference>
<protein>
    <recommendedName>
        <fullName evidence="1">PD-(D/E)XK endonuclease-like domain-containing protein</fullName>
    </recommendedName>
</protein>
<dbReference type="InterPro" id="IPR038726">
    <property type="entry name" value="PDDEXK_AddAB-type"/>
</dbReference>
<dbReference type="EMBL" id="LAZR01004620">
    <property type="protein sequence ID" value="KKN06974.1"/>
    <property type="molecule type" value="Genomic_DNA"/>
</dbReference>
<comment type="caution">
    <text evidence="2">The sequence shown here is derived from an EMBL/GenBank/DDBJ whole genome shotgun (WGS) entry which is preliminary data.</text>
</comment>
<dbReference type="InterPro" id="IPR011604">
    <property type="entry name" value="PDDEXK-like_dom_sf"/>
</dbReference>
<reference evidence="2" key="1">
    <citation type="journal article" date="2015" name="Nature">
        <title>Complex archaea that bridge the gap between prokaryotes and eukaryotes.</title>
        <authorList>
            <person name="Spang A."/>
            <person name="Saw J.H."/>
            <person name="Jorgensen S.L."/>
            <person name="Zaremba-Niedzwiedzka K."/>
            <person name="Martijn J."/>
            <person name="Lind A.E."/>
            <person name="van Eijk R."/>
            <person name="Schleper C."/>
            <person name="Guy L."/>
            <person name="Ettema T.J."/>
        </authorList>
    </citation>
    <scope>NUCLEOTIDE SEQUENCE</scope>
</reference>
<organism evidence="2">
    <name type="scientific">marine sediment metagenome</name>
    <dbReference type="NCBI Taxonomy" id="412755"/>
    <lineage>
        <taxon>unclassified sequences</taxon>
        <taxon>metagenomes</taxon>
        <taxon>ecological metagenomes</taxon>
    </lineage>
</organism>